<proteinExistence type="predicted"/>
<name>A0A3G8H4P2_9BURK</name>
<dbReference type="EMBL" id="CP033970">
    <property type="protein sequence ID" value="AZG15493.1"/>
    <property type="molecule type" value="Genomic_DNA"/>
</dbReference>
<evidence type="ECO:0000313" key="3">
    <source>
        <dbReference type="EMBL" id="AZG15493.1"/>
    </source>
</evidence>
<evidence type="ECO:0000313" key="4">
    <source>
        <dbReference type="Proteomes" id="UP000270411"/>
    </source>
</evidence>
<dbReference type="InterPro" id="IPR010982">
    <property type="entry name" value="Lambda_DNA-bd_dom_sf"/>
</dbReference>
<dbReference type="Proteomes" id="UP000270411">
    <property type="component" value="Chromosome 2"/>
</dbReference>
<organism evidence="3 4">
    <name type="scientific">Cupriavidus pauculus</name>
    <dbReference type="NCBI Taxonomy" id="82633"/>
    <lineage>
        <taxon>Bacteria</taxon>
        <taxon>Pseudomonadati</taxon>
        <taxon>Pseudomonadota</taxon>
        <taxon>Betaproteobacteria</taxon>
        <taxon>Burkholderiales</taxon>
        <taxon>Burkholderiaceae</taxon>
        <taxon>Cupriavidus</taxon>
    </lineage>
</organism>
<feature type="compositionally biased region" description="Low complexity" evidence="1">
    <location>
        <begin position="80"/>
        <end position="102"/>
    </location>
</feature>
<dbReference type="SMART" id="SM00530">
    <property type="entry name" value="HTH_XRE"/>
    <property type="match status" value="1"/>
</dbReference>
<dbReference type="CDD" id="cd00093">
    <property type="entry name" value="HTH_XRE"/>
    <property type="match status" value="1"/>
</dbReference>
<dbReference type="SUPFAM" id="SSF47413">
    <property type="entry name" value="lambda repressor-like DNA-binding domains"/>
    <property type="match status" value="1"/>
</dbReference>
<protein>
    <submittedName>
        <fullName evidence="3">XRE family transcriptional regulator</fullName>
    </submittedName>
</protein>
<accession>A0A3G8H4P2</accession>
<dbReference type="InterPro" id="IPR001387">
    <property type="entry name" value="Cro/C1-type_HTH"/>
</dbReference>
<feature type="region of interest" description="Disordered" evidence="1">
    <location>
        <begin position="79"/>
        <end position="118"/>
    </location>
</feature>
<dbReference type="Pfam" id="PF01381">
    <property type="entry name" value="HTH_3"/>
    <property type="match status" value="1"/>
</dbReference>
<dbReference type="PROSITE" id="PS50943">
    <property type="entry name" value="HTH_CROC1"/>
    <property type="match status" value="1"/>
</dbReference>
<feature type="domain" description="HTH cro/C1-type" evidence="2">
    <location>
        <begin position="17"/>
        <end position="71"/>
    </location>
</feature>
<dbReference type="RefSeq" id="WP_124685227.1">
    <property type="nucleotide sequence ID" value="NZ_CP033970.1"/>
</dbReference>
<gene>
    <name evidence="3" type="ORF">EHF44_18605</name>
</gene>
<dbReference type="Gene3D" id="1.10.260.40">
    <property type="entry name" value="lambda repressor-like DNA-binding domains"/>
    <property type="match status" value="1"/>
</dbReference>
<dbReference type="OrthoDB" id="5957901at2"/>
<sequence>MSTTYPIRILSQLSPVLQGFRKARGLTQAELAARLGVSQQSYARLEANPGRASMARVLAALQALEVDLALTPRGQLDAGTAAKASKAPKANAPKTPPAAKTARPARSRKPRTAPGEDW</sequence>
<dbReference type="GO" id="GO:0003677">
    <property type="term" value="F:DNA binding"/>
    <property type="evidence" value="ECO:0007669"/>
    <property type="project" value="InterPro"/>
</dbReference>
<evidence type="ECO:0000256" key="1">
    <source>
        <dbReference type="SAM" id="MobiDB-lite"/>
    </source>
</evidence>
<dbReference type="KEGG" id="cpau:EHF44_18605"/>
<reference evidence="4" key="1">
    <citation type="submission" date="2018-11" db="EMBL/GenBank/DDBJ databases">
        <title>FDA dAtabase for Regulatory Grade micrObial Sequences (FDA-ARGOS): Supporting development and validation of Infectious Disease Dx tests.</title>
        <authorList>
            <person name="Goldberg B."/>
            <person name="Campos J."/>
            <person name="Tallon L."/>
            <person name="Sadzewicz L."/>
            <person name="Zhao X."/>
            <person name="Vavikolanu K."/>
            <person name="Mehta A."/>
            <person name="Aluvathingal J."/>
            <person name="Nadendla S."/>
            <person name="Geyer C."/>
            <person name="Nandy P."/>
            <person name="Yan Y."/>
            <person name="Sichtig H."/>
        </authorList>
    </citation>
    <scope>NUCLEOTIDE SEQUENCE [LARGE SCALE GENOMIC DNA]</scope>
    <source>
        <strain evidence="4">FDAARGOS_614</strain>
    </source>
</reference>
<dbReference type="AlphaFoldDB" id="A0A3G8H4P2"/>
<evidence type="ECO:0000259" key="2">
    <source>
        <dbReference type="PROSITE" id="PS50943"/>
    </source>
</evidence>